<dbReference type="InterPro" id="IPR050438">
    <property type="entry name" value="LMW_PTPase"/>
</dbReference>
<comment type="similarity">
    <text evidence="1">Belongs to the low molecular weight phosphotyrosine protein phosphatase family.</text>
</comment>
<evidence type="ECO:0000259" key="7">
    <source>
        <dbReference type="SMART" id="SM00226"/>
    </source>
</evidence>
<comment type="caution">
    <text evidence="8">The sequence shown here is derived from an EMBL/GenBank/DDBJ whole genome shotgun (WGS) entry which is preliminary data.</text>
</comment>
<evidence type="ECO:0000313" key="8">
    <source>
        <dbReference type="EMBL" id="KFN05570.1"/>
    </source>
</evidence>
<evidence type="ECO:0000256" key="2">
    <source>
        <dbReference type="ARBA" id="ARBA00013064"/>
    </source>
</evidence>
<evidence type="ECO:0000313" key="11">
    <source>
        <dbReference type="Proteomes" id="UP000442469"/>
    </source>
</evidence>
<dbReference type="InterPro" id="IPR023485">
    <property type="entry name" value="Ptyr_pPase"/>
</dbReference>
<evidence type="ECO:0000256" key="1">
    <source>
        <dbReference type="ARBA" id="ARBA00011063"/>
    </source>
</evidence>
<evidence type="ECO:0000256" key="6">
    <source>
        <dbReference type="PIRSR" id="PIRSR617867-1"/>
    </source>
</evidence>
<dbReference type="EMBL" id="WNZZ01000007">
    <property type="protein sequence ID" value="MUG23106.1"/>
    <property type="molecule type" value="Genomic_DNA"/>
</dbReference>
<dbReference type="AlphaFoldDB" id="A0A090Z5Z0"/>
<protein>
    <recommendedName>
        <fullName evidence="2">protein-tyrosine-phosphatase</fullName>
        <ecNumber evidence="2">3.1.3.48</ecNumber>
    </recommendedName>
</protein>
<dbReference type="PATRIC" id="fig|44252.3.peg.4339"/>
<dbReference type="SUPFAM" id="SSF52788">
    <property type="entry name" value="Phosphotyrosine protein phosphatases I"/>
    <property type="match status" value="1"/>
</dbReference>
<accession>A0A090Z5Z0</accession>
<reference evidence="9 11" key="2">
    <citation type="submission" date="2019-11" db="EMBL/GenBank/DDBJ databases">
        <title>Draft genome sequences of five Paenibacillus species of dairy origin.</title>
        <authorList>
            <person name="Olajide A.M."/>
            <person name="Chen S."/>
            <person name="Lapointe G."/>
        </authorList>
    </citation>
    <scope>NUCLEOTIDE SEQUENCE [LARGE SCALE GENOMIC DNA]</scope>
    <source>
        <strain evidence="9 11">3CT49</strain>
    </source>
</reference>
<dbReference type="EC" id="3.1.3.48" evidence="2"/>
<evidence type="ECO:0000256" key="4">
    <source>
        <dbReference type="ARBA" id="ARBA00022912"/>
    </source>
</evidence>
<gene>
    <name evidence="8" type="primary">yfkJ</name>
    <name evidence="8" type="ORF">DJ90_91</name>
    <name evidence="9" type="ORF">GNQ08_11880</name>
</gene>
<reference evidence="8 10" key="1">
    <citation type="submission" date="2014-04" db="EMBL/GenBank/DDBJ databases">
        <authorList>
            <person name="Bishop-Lilly K.A."/>
            <person name="Broomall S.M."/>
            <person name="Chain P.S."/>
            <person name="Chertkov O."/>
            <person name="Coyne S.R."/>
            <person name="Daligault H.E."/>
            <person name="Davenport K.W."/>
            <person name="Erkkila T."/>
            <person name="Frey K.G."/>
            <person name="Gibbons H.S."/>
            <person name="Gu W."/>
            <person name="Jaissle J."/>
            <person name="Johnson S.L."/>
            <person name="Koroleva G.I."/>
            <person name="Ladner J.T."/>
            <person name="Lo C.-C."/>
            <person name="Minogue T.D."/>
            <person name="Munk C."/>
            <person name="Palacios G.F."/>
            <person name="Redden C.L."/>
            <person name="Rosenzweig C.N."/>
            <person name="Scholz M.B."/>
            <person name="Teshima H."/>
            <person name="Xu Y."/>
        </authorList>
    </citation>
    <scope>NUCLEOTIDE SEQUENCE [LARGE SCALE GENOMIC DNA]</scope>
    <source>
        <strain evidence="8 10">8244</strain>
    </source>
</reference>
<evidence type="ECO:0000256" key="5">
    <source>
        <dbReference type="ARBA" id="ARBA00051722"/>
    </source>
</evidence>
<dbReference type="Gene3D" id="3.40.50.2300">
    <property type="match status" value="1"/>
</dbReference>
<organism evidence="8 10">
    <name type="scientific">Paenibacillus macerans</name>
    <name type="common">Bacillus macerans</name>
    <dbReference type="NCBI Taxonomy" id="44252"/>
    <lineage>
        <taxon>Bacteria</taxon>
        <taxon>Bacillati</taxon>
        <taxon>Bacillota</taxon>
        <taxon>Bacilli</taxon>
        <taxon>Bacillales</taxon>
        <taxon>Paenibacillaceae</taxon>
        <taxon>Paenibacillus</taxon>
    </lineage>
</organism>
<feature type="active site" evidence="6">
    <location>
        <position position="20"/>
    </location>
</feature>
<dbReference type="PANTHER" id="PTHR11717">
    <property type="entry name" value="LOW MOLECULAR WEIGHT PROTEIN TYROSINE PHOSPHATASE"/>
    <property type="match status" value="1"/>
</dbReference>
<dbReference type="EMBL" id="JMQA01000038">
    <property type="protein sequence ID" value="KFN05570.1"/>
    <property type="molecule type" value="Genomic_DNA"/>
</dbReference>
<dbReference type="GO" id="GO:0004725">
    <property type="term" value="F:protein tyrosine phosphatase activity"/>
    <property type="evidence" value="ECO:0007669"/>
    <property type="project" value="UniProtKB-EC"/>
</dbReference>
<feature type="active site" description="Proton donor" evidence="6">
    <location>
        <position position="130"/>
    </location>
</feature>
<feature type="active site" description="Nucleophile" evidence="6">
    <location>
        <position position="14"/>
    </location>
</feature>
<dbReference type="FunFam" id="3.40.50.2300:FF:000113">
    <property type="entry name" value="Low molecular weight protein-tyrosine-phosphatase"/>
    <property type="match status" value="1"/>
</dbReference>
<dbReference type="InterPro" id="IPR036196">
    <property type="entry name" value="Ptyr_pPase_sf"/>
</dbReference>
<proteinExistence type="inferred from homology"/>
<dbReference type="STRING" id="44252.DJ90_91"/>
<dbReference type="RefSeq" id="WP_036625518.1">
    <property type="nucleotide sequence ID" value="NZ_BGML01000002.1"/>
</dbReference>
<evidence type="ECO:0000256" key="3">
    <source>
        <dbReference type="ARBA" id="ARBA00022801"/>
    </source>
</evidence>
<dbReference type="PANTHER" id="PTHR11717:SF7">
    <property type="entry name" value="LOW MOLECULAR WEIGHT PHOSPHOTYROSINE PROTEIN PHOSPHATASE"/>
    <property type="match status" value="1"/>
</dbReference>
<evidence type="ECO:0000313" key="10">
    <source>
        <dbReference type="Proteomes" id="UP000029278"/>
    </source>
</evidence>
<name>A0A090Z5Z0_PAEMA</name>
<comment type="catalytic activity">
    <reaction evidence="5">
        <text>O-phospho-L-tyrosyl-[protein] + H2O = L-tyrosyl-[protein] + phosphate</text>
        <dbReference type="Rhea" id="RHEA:10684"/>
        <dbReference type="Rhea" id="RHEA-COMP:10136"/>
        <dbReference type="Rhea" id="RHEA-COMP:20101"/>
        <dbReference type="ChEBI" id="CHEBI:15377"/>
        <dbReference type="ChEBI" id="CHEBI:43474"/>
        <dbReference type="ChEBI" id="CHEBI:46858"/>
        <dbReference type="ChEBI" id="CHEBI:61978"/>
        <dbReference type="EC" id="3.1.3.48"/>
    </reaction>
</comment>
<dbReference type="CDD" id="cd16343">
    <property type="entry name" value="LMWPTP"/>
    <property type="match status" value="1"/>
</dbReference>
<evidence type="ECO:0000313" key="9">
    <source>
        <dbReference type="EMBL" id="MUG23106.1"/>
    </source>
</evidence>
<dbReference type="SMART" id="SM00226">
    <property type="entry name" value="LMWPc"/>
    <property type="match status" value="1"/>
</dbReference>
<keyword evidence="3 8" id="KW-0378">Hydrolase</keyword>
<sequence length="161" mass="18351">MKDKQQPIGVLFVCLGNICRSPMAEAVFRHLVAEADLSGRFRIDSAGTGNWHTGNPPHHGTRRILDQYGISYEGLRARQVAPADFSDFDYIIAMDNQNERDLRALARQTDAQIWKLLDLVPDSKIKEVPDPYYTGNFEEVYEMVQQGCRALLERIRREALA</sequence>
<dbReference type="HOGENOM" id="CLU_071415_2_3_9"/>
<dbReference type="GeneID" id="77009147"/>
<dbReference type="Proteomes" id="UP000442469">
    <property type="component" value="Unassembled WGS sequence"/>
</dbReference>
<dbReference type="Proteomes" id="UP000029278">
    <property type="component" value="Unassembled WGS sequence"/>
</dbReference>
<dbReference type="PRINTS" id="PR00719">
    <property type="entry name" value="LMWPTPASE"/>
</dbReference>
<dbReference type="InterPro" id="IPR017867">
    <property type="entry name" value="Tyr_phospatase_low_mol_wt"/>
</dbReference>
<dbReference type="Pfam" id="PF01451">
    <property type="entry name" value="LMWPc"/>
    <property type="match status" value="1"/>
</dbReference>
<dbReference type="OrthoDB" id="9784339at2"/>
<keyword evidence="10" id="KW-1185">Reference proteome</keyword>
<feature type="domain" description="Phosphotyrosine protein phosphatase I" evidence="7">
    <location>
        <begin position="8"/>
        <end position="154"/>
    </location>
</feature>
<keyword evidence="4" id="KW-0904">Protein phosphatase</keyword>